<evidence type="ECO:0000256" key="4">
    <source>
        <dbReference type="PROSITE-ProRule" id="PRU00050"/>
    </source>
</evidence>
<dbReference type="GO" id="GO:0008984">
    <property type="term" value="F:protein-glutamate methylesterase activity"/>
    <property type="evidence" value="ECO:0007669"/>
    <property type="project" value="UniProtKB-EC"/>
</dbReference>
<comment type="caution">
    <text evidence="6">The sequence shown here is derived from an EMBL/GenBank/DDBJ whole genome shotgun (WGS) entry which is preliminary data.</text>
</comment>
<dbReference type="GO" id="GO:0006935">
    <property type="term" value="P:chemotaxis"/>
    <property type="evidence" value="ECO:0007669"/>
    <property type="project" value="UniProtKB-UniRule"/>
</dbReference>
<dbReference type="GO" id="GO:0005737">
    <property type="term" value="C:cytoplasm"/>
    <property type="evidence" value="ECO:0007669"/>
    <property type="project" value="InterPro"/>
</dbReference>
<dbReference type="PROSITE" id="PS50122">
    <property type="entry name" value="CHEB"/>
    <property type="match status" value="1"/>
</dbReference>
<dbReference type="CDD" id="cd16433">
    <property type="entry name" value="CheB"/>
    <property type="match status" value="1"/>
</dbReference>
<comment type="catalytic activity">
    <reaction evidence="3">
        <text>[protein]-L-glutamate 5-O-methyl ester + H2O = L-glutamyl-[protein] + methanol + H(+)</text>
        <dbReference type="Rhea" id="RHEA:23236"/>
        <dbReference type="Rhea" id="RHEA-COMP:10208"/>
        <dbReference type="Rhea" id="RHEA-COMP:10311"/>
        <dbReference type="ChEBI" id="CHEBI:15377"/>
        <dbReference type="ChEBI" id="CHEBI:15378"/>
        <dbReference type="ChEBI" id="CHEBI:17790"/>
        <dbReference type="ChEBI" id="CHEBI:29973"/>
        <dbReference type="ChEBI" id="CHEBI:82795"/>
        <dbReference type="EC" id="3.1.1.61"/>
    </reaction>
</comment>
<name>I3IN72_9BACT</name>
<dbReference type="PANTHER" id="PTHR42872">
    <property type="entry name" value="PROTEIN-GLUTAMATE METHYLESTERASE/PROTEIN-GLUTAMINE GLUTAMINASE"/>
    <property type="match status" value="1"/>
</dbReference>
<sequence>MPGNDIIVIGASAGGVEALTELVGNLPQGIPAALLVVLHISPTAPSLLPEILNRAGSIPAMAAVHDDVIRQGHIYVAPSNHHLLLTEGGVIRLTHGPKENRHRPAIDPLFRSAAYTYGPRVAGVVLTGTLDDGTAGSLVIKSAGGVIAVQDPHEALFPDMPQSVLENMDVDYCLPLSRIAPLLVSLATKPIEKKALYPAPEKVMIETNISHLAESTEEVMDKLGKPSTFTCPECQGTLWEIQDEKLIRFRCRVGHAFSPHSMLAEQSEKVESALWAALRSLEENANLYRRMVERERGLNNNLLAARFEENLKDTEYHIKTIRHILLKKEKPVFQEKGKIPHASS</sequence>
<organism evidence="6 7">
    <name type="scientific">Candidatus Jettenia caeni</name>
    <dbReference type="NCBI Taxonomy" id="247490"/>
    <lineage>
        <taxon>Bacteria</taxon>
        <taxon>Pseudomonadati</taxon>
        <taxon>Planctomycetota</taxon>
        <taxon>Candidatus Brocadiia</taxon>
        <taxon>Candidatus Brocadiales</taxon>
        <taxon>Candidatus Brocadiaceae</taxon>
        <taxon>Candidatus Jettenia</taxon>
    </lineage>
</organism>
<dbReference type="SUPFAM" id="SSF52738">
    <property type="entry name" value="Methylesterase CheB, C-terminal domain"/>
    <property type="match status" value="1"/>
</dbReference>
<dbReference type="Pfam" id="PF01339">
    <property type="entry name" value="CheB_methylest"/>
    <property type="match status" value="1"/>
</dbReference>
<keyword evidence="4" id="KW-0145">Chemotaxis</keyword>
<dbReference type="InterPro" id="IPR000673">
    <property type="entry name" value="Sig_transdc_resp-reg_Me-estase"/>
</dbReference>
<dbReference type="EMBL" id="BAFH01000003">
    <property type="protein sequence ID" value="GAB63167.1"/>
    <property type="molecule type" value="Genomic_DNA"/>
</dbReference>
<dbReference type="GO" id="GO:0000156">
    <property type="term" value="F:phosphorelay response regulator activity"/>
    <property type="evidence" value="ECO:0007669"/>
    <property type="project" value="InterPro"/>
</dbReference>
<dbReference type="InterPro" id="IPR011247">
    <property type="entry name" value="Chemotax_prot-Glu_Me-esterase"/>
</dbReference>
<dbReference type="AlphaFoldDB" id="I3IN72"/>
<reference evidence="6 7" key="1">
    <citation type="journal article" date="2012" name="FEBS Lett.">
        <title>Anammox organism KSU-1 expresses a NirK-type copper-containing nitrite reductase instead of a NirS-type with cytochrome cd1.</title>
        <authorList>
            <person name="Hira D."/>
            <person name="Toh H."/>
            <person name="Migita C.T."/>
            <person name="Okubo H."/>
            <person name="Nishiyama T."/>
            <person name="Hattori M."/>
            <person name="Furukawa K."/>
            <person name="Fujii T."/>
        </authorList>
    </citation>
    <scope>NUCLEOTIDE SEQUENCE [LARGE SCALE GENOMIC DNA]</scope>
</reference>
<dbReference type="Proteomes" id="UP000002985">
    <property type="component" value="Unassembled WGS sequence"/>
</dbReference>
<dbReference type="Gene3D" id="3.40.50.180">
    <property type="entry name" value="Methylesterase CheB, C-terminal domain"/>
    <property type="match status" value="1"/>
</dbReference>
<dbReference type="PIRSF" id="PIRSF036461">
    <property type="entry name" value="Chmtx_methlestr"/>
    <property type="match status" value="1"/>
</dbReference>
<accession>I3IN72</accession>
<gene>
    <name evidence="6" type="ORF">KSU1_C1571</name>
</gene>
<dbReference type="STRING" id="247490.KSU1_C1571"/>
<dbReference type="PANTHER" id="PTHR42872:SF6">
    <property type="entry name" value="PROTEIN-GLUTAMATE METHYLESTERASE_PROTEIN-GLUTAMINE GLUTAMINASE"/>
    <property type="match status" value="1"/>
</dbReference>
<dbReference type="EC" id="3.1.1.61" evidence="2"/>
<evidence type="ECO:0000256" key="2">
    <source>
        <dbReference type="ARBA" id="ARBA00039140"/>
    </source>
</evidence>
<feature type="domain" description="CheB-type methylesterase" evidence="5">
    <location>
        <begin position="1"/>
        <end position="190"/>
    </location>
</feature>
<feature type="active site" evidence="4">
    <location>
        <position position="39"/>
    </location>
</feature>
<evidence type="ECO:0000256" key="1">
    <source>
        <dbReference type="ARBA" id="ARBA00022801"/>
    </source>
</evidence>
<feature type="active site" evidence="4">
    <location>
        <position position="12"/>
    </location>
</feature>
<feature type="active site" evidence="4">
    <location>
        <position position="132"/>
    </location>
</feature>
<evidence type="ECO:0000256" key="3">
    <source>
        <dbReference type="ARBA" id="ARBA00048267"/>
    </source>
</evidence>
<evidence type="ECO:0000259" key="5">
    <source>
        <dbReference type="PROSITE" id="PS50122"/>
    </source>
</evidence>
<keyword evidence="7" id="KW-1185">Reference proteome</keyword>
<dbReference type="eggNOG" id="COG2201">
    <property type="taxonomic scope" value="Bacteria"/>
</dbReference>
<evidence type="ECO:0000313" key="7">
    <source>
        <dbReference type="Proteomes" id="UP000002985"/>
    </source>
</evidence>
<evidence type="ECO:0000313" key="6">
    <source>
        <dbReference type="EMBL" id="GAB63167.1"/>
    </source>
</evidence>
<dbReference type="OrthoDB" id="9793421at2"/>
<dbReference type="InterPro" id="IPR035909">
    <property type="entry name" value="CheB_C"/>
</dbReference>
<keyword evidence="1 4" id="KW-0378">Hydrolase</keyword>
<protein>
    <recommendedName>
        <fullName evidence="2">protein-glutamate methylesterase</fullName>
        <ecNumber evidence="2">3.1.1.61</ecNumber>
    </recommendedName>
</protein>
<proteinExistence type="predicted"/>